<dbReference type="InterPro" id="IPR037026">
    <property type="entry name" value="Vgr_OB-fold_dom_sf"/>
</dbReference>
<dbReference type="Pfam" id="PF04717">
    <property type="entry name" value="Phage_base_V"/>
    <property type="match status" value="1"/>
</dbReference>
<proteinExistence type="inferred from homology"/>
<dbReference type="Gene3D" id="2.30.110.50">
    <property type="match status" value="1"/>
</dbReference>
<dbReference type="InterPro" id="IPR006533">
    <property type="entry name" value="T6SS_Vgr_RhsGE"/>
</dbReference>
<dbReference type="Pfam" id="PF05954">
    <property type="entry name" value="Phage_GPD"/>
    <property type="match status" value="1"/>
</dbReference>
<reference evidence="7 8" key="1">
    <citation type="submission" date="2014-04" db="EMBL/GenBank/DDBJ databases">
        <title>Genome assembly of Hyalangium minutum DSM 14724.</title>
        <authorList>
            <person name="Sharma G."/>
            <person name="Subramanian S."/>
        </authorList>
    </citation>
    <scope>NUCLEOTIDE SEQUENCE [LARGE SCALE GENOMIC DNA]</scope>
    <source>
        <strain evidence="7 8">DSM 14724</strain>
    </source>
</reference>
<dbReference type="OrthoDB" id="5482463at2"/>
<evidence type="ECO:0000313" key="7">
    <source>
        <dbReference type="EMBL" id="KFE67594.1"/>
    </source>
</evidence>
<feature type="region of interest" description="Disordered" evidence="4">
    <location>
        <begin position="356"/>
        <end position="379"/>
    </location>
</feature>
<dbReference type="EMBL" id="JMCB01000007">
    <property type="protein sequence ID" value="KFE67594.1"/>
    <property type="molecule type" value="Genomic_DNA"/>
</dbReference>
<feature type="domain" description="Gp5/Type VI secretion system Vgr protein OB-fold" evidence="5">
    <location>
        <begin position="382"/>
        <end position="451"/>
    </location>
</feature>
<accession>A0A085WIT1</accession>
<dbReference type="NCBIfam" id="TIGR03361">
    <property type="entry name" value="VI_Rhs_Vgr"/>
    <property type="match status" value="1"/>
</dbReference>
<keyword evidence="3" id="KW-0964">Secreted</keyword>
<evidence type="ECO:0000256" key="3">
    <source>
        <dbReference type="ARBA" id="ARBA00022525"/>
    </source>
</evidence>
<dbReference type="Gene3D" id="4.10.220.110">
    <property type="match status" value="1"/>
</dbReference>
<name>A0A085WIT1_9BACT</name>
<organism evidence="7 8">
    <name type="scientific">Hyalangium minutum</name>
    <dbReference type="NCBI Taxonomy" id="394096"/>
    <lineage>
        <taxon>Bacteria</taxon>
        <taxon>Pseudomonadati</taxon>
        <taxon>Myxococcota</taxon>
        <taxon>Myxococcia</taxon>
        <taxon>Myxococcales</taxon>
        <taxon>Cystobacterineae</taxon>
        <taxon>Archangiaceae</taxon>
        <taxon>Hyalangium</taxon>
    </lineage>
</organism>
<dbReference type="InterPro" id="IPR050708">
    <property type="entry name" value="T6SS_VgrG/RHS"/>
</dbReference>
<dbReference type="InterPro" id="IPR006531">
    <property type="entry name" value="Gp5/Vgr_OB"/>
</dbReference>
<dbReference type="InterPro" id="IPR017847">
    <property type="entry name" value="T6SS_RhsGE_Vgr_subset"/>
</dbReference>
<comment type="caution">
    <text evidence="7">The sequence shown here is derived from an EMBL/GenBank/DDBJ whole genome shotgun (WGS) entry which is preliminary data.</text>
</comment>
<feature type="domain" description="Gp5/Type VI secretion system Vgr C-terminal trimerisation" evidence="6">
    <location>
        <begin position="468"/>
        <end position="579"/>
    </location>
</feature>
<keyword evidence="8" id="KW-1185">Reference proteome</keyword>
<dbReference type="PATRIC" id="fig|394096.3.peg.4116"/>
<dbReference type="SUPFAM" id="SSF69255">
    <property type="entry name" value="gp5 N-terminal domain-like"/>
    <property type="match status" value="1"/>
</dbReference>
<dbReference type="SUPFAM" id="SSF69349">
    <property type="entry name" value="Phage fibre proteins"/>
    <property type="match status" value="2"/>
</dbReference>
<evidence type="ECO:0000259" key="5">
    <source>
        <dbReference type="Pfam" id="PF04717"/>
    </source>
</evidence>
<comment type="similarity">
    <text evidence="2">Belongs to the VgrG protein family.</text>
</comment>
<dbReference type="Proteomes" id="UP000028725">
    <property type="component" value="Unassembled WGS sequence"/>
</dbReference>
<dbReference type="GO" id="GO:0005576">
    <property type="term" value="C:extracellular region"/>
    <property type="evidence" value="ECO:0007669"/>
    <property type="project" value="UniProtKB-SubCell"/>
</dbReference>
<evidence type="ECO:0000256" key="4">
    <source>
        <dbReference type="SAM" id="MobiDB-lite"/>
    </source>
</evidence>
<evidence type="ECO:0000313" key="8">
    <source>
        <dbReference type="Proteomes" id="UP000028725"/>
    </source>
</evidence>
<comment type="subcellular location">
    <subcellularLocation>
        <location evidence="1">Secreted</location>
    </subcellularLocation>
</comment>
<dbReference type="Pfam" id="PF22178">
    <property type="entry name" value="Gp5_trimer_C"/>
    <property type="match status" value="1"/>
</dbReference>
<dbReference type="InterPro" id="IPR054030">
    <property type="entry name" value="Gp5_Vgr_C"/>
</dbReference>
<dbReference type="AlphaFoldDB" id="A0A085WIT1"/>
<dbReference type="SUPFAM" id="SSF69279">
    <property type="entry name" value="Phage tail proteins"/>
    <property type="match status" value="2"/>
</dbReference>
<protein>
    <submittedName>
        <fullName evidence="7">VgrG protein</fullName>
    </submittedName>
</protein>
<evidence type="ECO:0000259" key="6">
    <source>
        <dbReference type="Pfam" id="PF22178"/>
    </source>
</evidence>
<evidence type="ECO:0000256" key="1">
    <source>
        <dbReference type="ARBA" id="ARBA00004613"/>
    </source>
</evidence>
<dbReference type="STRING" id="394096.DB31_8077"/>
<dbReference type="Gene3D" id="2.40.50.230">
    <property type="entry name" value="Gp5 N-terminal domain"/>
    <property type="match status" value="1"/>
</dbReference>
<dbReference type="Gene3D" id="3.55.50.10">
    <property type="entry name" value="Baseplate protein-like domains"/>
    <property type="match status" value="1"/>
</dbReference>
<dbReference type="PANTHER" id="PTHR32305">
    <property type="match status" value="1"/>
</dbReference>
<sequence length="745" mass="81916">MARTQKPAFSLGVGSHAADTLVVVRFTGREALSCPYDFQLEFFARDGQVLELAELSNTQVLLTIRLGEVPLRHVHGWVRQAEALGRIGGRWHYRVRVRPKLERLRQTQDSRIFQELTVPDIVKALLGEWRVEHRFLLSRSYAVREYCVQYRESDFAFISRLLEEEGIFYFFEHAEDGHTLVLGDVSNAHVALPGGPVLPLRPEDGRAHDEEFISRLERVHRLRPGEVMLRDFDFKKPGLDLSTRSSSVEGLRVLELYDYPGAYVAPGEGQGLVRTRMEEKAQGARTYTGRSVCPRLAPGYLFEAESPGEGTWAGFYLVEEVVHSGQQPDTLGAPETLGEVYHNDFRALPKGVPFRPMRVTPRPRIPGIQTATVSGPASEEIHTDEYGRIKVQFHWDREGQHNERSSCWMRVGQGWGGLGWGAVYLPRIGQEVVVRFLEGDPDRPLIAGTVYNGGNAAPYGLPGDKTKTTLKSSSSLGGAGFNEVRSEDSAGKEEIFTHAQKDESLITENDKSQEVRGYEDLLVKKDRSLCVEWNQELTVELNDSNLIEGNQRLRVSGNRSTTTHENHGESVQGNQGITVGSNFTSMVNQATTEGVGAAKALTIGGGYSINVGLGMAETTGGLKAVEVGAAMIELVGIRREESVGQNKQTLVGLDFESQCGGGMTQAAGQSLQENVGGKTSVSAKEGAGWLAKKFVLTAEDTFTLLVGGQLILKLEKSGAVTFMGKTLTIDSKETQFRGGTVHSRP</sequence>
<dbReference type="NCBIfam" id="TIGR01646">
    <property type="entry name" value="vgr_GE"/>
    <property type="match status" value="1"/>
</dbReference>
<gene>
    <name evidence="7" type="ORF">DB31_8077</name>
</gene>
<dbReference type="PANTHER" id="PTHR32305:SF15">
    <property type="entry name" value="PROTEIN RHSA-RELATED"/>
    <property type="match status" value="1"/>
</dbReference>
<dbReference type="RefSeq" id="WP_052420120.1">
    <property type="nucleotide sequence ID" value="NZ_JMCB01000007.1"/>
</dbReference>
<evidence type="ECO:0000256" key="2">
    <source>
        <dbReference type="ARBA" id="ARBA00005558"/>
    </source>
</evidence>
<feature type="region of interest" description="Disordered" evidence="4">
    <location>
        <begin position="471"/>
        <end position="490"/>
    </location>
</feature>